<sequence>MPSAPLFSPVAAFSSVPSEPGLRRGLLALSFSAVALVLVGCDTKDTPKPPDQQPAVQAAPTEQSPAPPAEAAPAEDELEIISTDKKKKTITFRDKKTGKTETLPMDEFYKRASEREKARAQKAQPQAQPGIKEVKPEDLPPWVVIYPNAEIKNNLQAENPNTLAGRLIMASDDAPETVANFYEKLLKDSEFTVVRTGSGETQAVSARRQSGEVVMVSAMPNKELKKTGIMLNYLRPAPKDK</sequence>
<organism evidence="2 3">
    <name type="scientific">Chloracidobacterium sp. N</name>
    <dbReference type="NCBI Taxonomy" id="2821540"/>
    <lineage>
        <taxon>Bacteria</taxon>
        <taxon>Pseudomonadati</taxon>
        <taxon>Acidobacteriota</taxon>
        <taxon>Terriglobia</taxon>
        <taxon>Terriglobales</taxon>
        <taxon>Acidobacteriaceae</taxon>
        <taxon>Chloracidobacterium</taxon>
        <taxon>Chloracidobacterium aggregatum</taxon>
    </lineage>
</organism>
<dbReference type="RefSeq" id="WP_211421976.1">
    <property type="nucleotide sequence ID" value="NZ_CP072642.1"/>
</dbReference>
<dbReference type="EMBL" id="CP072642">
    <property type="protein sequence ID" value="QUV93611.1"/>
    <property type="molecule type" value="Genomic_DNA"/>
</dbReference>
<evidence type="ECO:0008006" key="4">
    <source>
        <dbReference type="Google" id="ProtNLM"/>
    </source>
</evidence>
<feature type="compositionally biased region" description="Basic and acidic residues" evidence="1">
    <location>
        <begin position="107"/>
        <end position="119"/>
    </location>
</feature>
<protein>
    <recommendedName>
        <fullName evidence="4">Lipoprotein</fullName>
    </recommendedName>
</protein>
<reference evidence="2 3" key="1">
    <citation type="submission" date="2021-03" db="EMBL/GenBank/DDBJ databases">
        <title>Genomic and phenotypic characterization of Chloracidobacterium isolates provides evidence for multiple species.</title>
        <authorList>
            <person name="Saini M.K."/>
            <person name="Costas A.M.G."/>
            <person name="Tank M."/>
            <person name="Bryant D.A."/>
        </authorList>
    </citation>
    <scope>NUCLEOTIDE SEQUENCE [LARGE SCALE GENOMIC DNA]</scope>
    <source>
        <strain evidence="2 3">N</strain>
    </source>
</reference>
<dbReference type="Proteomes" id="UP000677668">
    <property type="component" value="Chromosome 1"/>
</dbReference>
<proteinExistence type="predicted"/>
<feature type="region of interest" description="Disordered" evidence="1">
    <location>
        <begin position="42"/>
        <end position="134"/>
    </location>
</feature>
<name>A0ABX8B210_9BACT</name>
<gene>
    <name evidence="2" type="ORF">J8C05_09565</name>
</gene>
<evidence type="ECO:0000313" key="3">
    <source>
        <dbReference type="Proteomes" id="UP000677668"/>
    </source>
</evidence>
<evidence type="ECO:0000256" key="1">
    <source>
        <dbReference type="SAM" id="MobiDB-lite"/>
    </source>
</evidence>
<accession>A0ABX8B210</accession>
<keyword evidence="3" id="KW-1185">Reference proteome</keyword>
<evidence type="ECO:0000313" key="2">
    <source>
        <dbReference type="EMBL" id="QUV93611.1"/>
    </source>
</evidence>
<feature type="compositionally biased region" description="Low complexity" evidence="1">
    <location>
        <begin position="53"/>
        <end position="64"/>
    </location>
</feature>